<dbReference type="AlphaFoldDB" id="A0A9Q3I6A3"/>
<keyword evidence="2" id="KW-1185">Reference proteome</keyword>
<gene>
    <name evidence="1" type="ORF">O181_071146</name>
</gene>
<organism evidence="1 2">
    <name type="scientific">Austropuccinia psidii MF-1</name>
    <dbReference type="NCBI Taxonomy" id="1389203"/>
    <lineage>
        <taxon>Eukaryota</taxon>
        <taxon>Fungi</taxon>
        <taxon>Dikarya</taxon>
        <taxon>Basidiomycota</taxon>
        <taxon>Pucciniomycotina</taxon>
        <taxon>Pucciniomycetes</taxon>
        <taxon>Pucciniales</taxon>
        <taxon>Sphaerophragmiaceae</taxon>
        <taxon>Austropuccinia</taxon>
    </lineage>
</organism>
<name>A0A9Q3I6A3_9BASI</name>
<accession>A0A9Q3I6A3</accession>
<evidence type="ECO:0000313" key="2">
    <source>
        <dbReference type="Proteomes" id="UP000765509"/>
    </source>
</evidence>
<comment type="caution">
    <text evidence="1">The sequence shown here is derived from an EMBL/GenBank/DDBJ whole genome shotgun (WGS) entry which is preliminary data.</text>
</comment>
<dbReference type="InterPro" id="IPR012337">
    <property type="entry name" value="RNaseH-like_sf"/>
</dbReference>
<dbReference type="PANTHER" id="PTHR35046">
    <property type="entry name" value="ZINC KNUCKLE (CCHC-TYPE) FAMILY PROTEIN"/>
    <property type="match status" value="1"/>
</dbReference>
<dbReference type="InterPro" id="IPR036397">
    <property type="entry name" value="RNaseH_sf"/>
</dbReference>
<reference evidence="1" key="1">
    <citation type="submission" date="2021-03" db="EMBL/GenBank/DDBJ databases">
        <title>Draft genome sequence of rust myrtle Austropuccinia psidii MF-1, a brazilian biotype.</title>
        <authorList>
            <person name="Quecine M.C."/>
            <person name="Pachon D.M.R."/>
            <person name="Bonatelli M.L."/>
            <person name="Correr F.H."/>
            <person name="Franceschini L.M."/>
            <person name="Leite T.F."/>
            <person name="Margarido G.R.A."/>
            <person name="Almeida C.A."/>
            <person name="Ferrarezi J.A."/>
            <person name="Labate C.A."/>
        </authorList>
    </citation>
    <scope>NUCLEOTIDE SEQUENCE</scope>
    <source>
        <strain evidence="1">MF-1</strain>
    </source>
</reference>
<sequence>MDWVTELVPGGKENYNSCLFIVNRFRKSFRCPPCHKEDRAMNTTFLFLNDIIDSCGIPKIIISDRDPKFTLELWTSFYDILGTNLTFYTNGLGERMIQTMEEIIRRFCAYFIKYKDT</sequence>
<dbReference type="Proteomes" id="UP000765509">
    <property type="component" value="Unassembled WGS sequence"/>
</dbReference>
<evidence type="ECO:0000313" key="1">
    <source>
        <dbReference type="EMBL" id="MBW0531431.1"/>
    </source>
</evidence>
<dbReference type="SUPFAM" id="SSF53098">
    <property type="entry name" value="Ribonuclease H-like"/>
    <property type="match status" value="1"/>
</dbReference>
<evidence type="ECO:0008006" key="3">
    <source>
        <dbReference type="Google" id="ProtNLM"/>
    </source>
</evidence>
<dbReference type="EMBL" id="AVOT02036827">
    <property type="protein sequence ID" value="MBW0531431.1"/>
    <property type="molecule type" value="Genomic_DNA"/>
</dbReference>
<protein>
    <recommendedName>
        <fullName evidence="3">Integrase catalytic domain-containing protein</fullName>
    </recommendedName>
</protein>
<dbReference type="Gene3D" id="3.30.420.10">
    <property type="entry name" value="Ribonuclease H-like superfamily/Ribonuclease H"/>
    <property type="match status" value="1"/>
</dbReference>
<dbReference type="GO" id="GO:0003676">
    <property type="term" value="F:nucleic acid binding"/>
    <property type="evidence" value="ECO:0007669"/>
    <property type="project" value="InterPro"/>
</dbReference>
<dbReference type="PANTHER" id="PTHR35046:SF9">
    <property type="entry name" value="RNA-DIRECTED DNA POLYMERASE"/>
    <property type="match status" value="1"/>
</dbReference>
<proteinExistence type="predicted"/>